<dbReference type="InterPro" id="IPR035903">
    <property type="entry name" value="HesB-like_dom_sf"/>
</dbReference>
<dbReference type="EMBL" id="NPIA01000007">
    <property type="protein sequence ID" value="OZM56218.1"/>
    <property type="molecule type" value="Genomic_DNA"/>
</dbReference>
<keyword evidence="4" id="KW-1185">Reference proteome</keyword>
<name>A0A263BRL9_9BACI</name>
<dbReference type="InterPro" id="IPR008326">
    <property type="entry name" value="PdhI-like"/>
</dbReference>
<gene>
    <name evidence="3" type="ORF">CIB95_12390</name>
</gene>
<sequence length="95" mass="10881">MNITITKPALQWFKREIDLTEGEGVRIFARYGGCGDVQTAFSLAVTKAEPLDAVAQTIEDGITFFIEQQDSWYFDGKSLTIKYSRKYEEIEYVVE</sequence>
<proteinExistence type="inferred from homology"/>
<protein>
    <recommendedName>
        <fullName evidence="2">Core domain-containing protein</fullName>
    </recommendedName>
</protein>
<dbReference type="Pfam" id="PF01521">
    <property type="entry name" value="Fe-S_biosyn"/>
    <property type="match status" value="1"/>
</dbReference>
<evidence type="ECO:0000313" key="3">
    <source>
        <dbReference type="EMBL" id="OZM56218.1"/>
    </source>
</evidence>
<accession>A0A263BRL9</accession>
<dbReference type="InterPro" id="IPR000361">
    <property type="entry name" value="ATAP_core_dom"/>
</dbReference>
<evidence type="ECO:0000313" key="4">
    <source>
        <dbReference type="Proteomes" id="UP000217083"/>
    </source>
</evidence>
<comment type="caution">
    <text evidence="3">The sequence shown here is derived from an EMBL/GenBank/DDBJ whole genome shotgun (WGS) entry which is preliminary data.</text>
</comment>
<dbReference type="AlphaFoldDB" id="A0A263BRL9"/>
<comment type="similarity">
    <text evidence="1">Belongs to the HesB/IscA family.</text>
</comment>
<dbReference type="Proteomes" id="UP000217083">
    <property type="component" value="Unassembled WGS sequence"/>
</dbReference>
<organism evidence="3 4">
    <name type="scientific">Lottiidibacillus patelloidae</name>
    <dbReference type="NCBI Taxonomy" id="2670334"/>
    <lineage>
        <taxon>Bacteria</taxon>
        <taxon>Bacillati</taxon>
        <taxon>Bacillota</taxon>
        <taxon>Bacilli</taxon>
        <taxon>Bacillales</taxon>
        <taxon>Bacillaceae</taxon>
        <taxon>Lottiidibacillus</taxon>
    </lineage>
</organism>
<reference evidence="3 4" key="2">
    <citation type="submission" date="2017-09" db="EMBL/GenBank/DDBJ databases">
        <title>Bacillus patelloidae sp. nov., isolated from the intestinal tract of a marine limpet.</title>
        <authorList>
            <person name="Liu R."/>
            <person name="Dong C."/>
            <person name="Shao Z."/>
        </authorList>
    </citation>
    <scope>NUCLEOTIDE SEQUENCE [LARGE SCALE GENOMIC DNA]</scope>
    <source>
        <strain evidence="3 4">SA5d-4</strain>
    </source>
</reference>
<dbReference type="PIRSF" id="PIRSF034852">
    <property type="entry name" value="UCP034852"/>
    <property type="match status" value="1"/>
</dbReference>
<evidence type="ECO:0000259" key="2">
    <source>
        <dbReference type="Pfam" id="PF01521"/>
    </source>
</evidence>
<reference evidence="4" key="1">
    <citation type="submission" date="2017-08" db="EMBL/GenBank/DDBJ databases">
        <authorList>
            <person name="Huang Z."/>
        </authorList>
    </citation>
    <scope>NUCLEOTIDE SEQUENCE [LARGE SCALE GENOMIC DNA]</scope>
    <source>
        <strain evidence="4">SA5d-4</strain>
    </source>
</reference>
<dbReference type="RefSeq" id="WP_094925642.1">
    <property type="nucleotide sequence ID" value="NZ_NPIA01000007.1"/>
</dbReference>
<evidence type="ECO:0000256" key="1">
    <source>
        <dbReference type="ARBA" id="ARBA00006718"/>
    </source>
</evidence>
<dbReference type="Gene3D" id="2.60.300.12">
    <property type="entry name" value="HesB-like domain"/>
    <property type="match status" value="1"/>
</dbReference>
<dbReference type="SUPFAM" id="SSF89360">
    <property type="entry name" value="HesB-like domain"/>
    <property type="match status" value="1"/>
</dbReference>
<feature type="domain" description="Core" evidence="2">
    <location>
        <begin position="1"/>
        <end position="88"/>
    </location>
</feature>